<dbReference type="Proteomes" id="UP000544872">
    <property type="component" value="Unassembled WGS sequence"/>
</dbReference>
<dbReference type="PROSITE" id="PS51257">
    <property type="entry name" value="PROKAR_LIPOPROTEIN"/>
    <property type="match status" value="1"/>
</dbReference>
<gene>
    <name evidence="1" type="ORF">FHS48_000520</name>
</gene>
<sequence>MRGVRPSVLILLTGLSACGDVPRPFDHTGDAYGQGWSRQLTRLATADAVTVEPPSDWPDAGAEAAALVQALHAQETPARIGTSGHGYRLTAVPQGDGLRWSLTEPGGAVISTFLQRRSVPAEAVAAALVPALDADRDRPLELRMKVGAAPAPVQAPAEVRPVRVTVAAPQSQQAEILRNAMESALKQTRVEVTREAGTPAVEVRGTLSLGALQQSGGAEALVPVAVVWTVVDAAGQDVGTARQENPVPKRLIETSFPMLAVAIAQAGAGGLGDVLDRIPGIARRAGVEGR</sequence>
<dbReference type="AlphaFoldDB" id="A0A7W9ZFL7"/>
<protein>
    <recommendedName>
        <fullName evidence="3">Lipoprotein</fullName>
    </recommendedName>
</protein>
<comment type="caution">
    <text evidence="1">The sequence shown here is derived from an EMBL/GenBank/DDBJ whole genome shotgun (WGS) entry which is preliminary data.</text>
</comment>
<accession>A0A7W9ZFL7</accession>
<evidence type="ECO:0008006" key="3">
    <source>
        <dbReference type="Google" id="ProtNLM"/>
    </source>
</evidence>
<name>A0A7W9ZFL7_NOVIT</name>
<dbReference type="RefSeq" id="WP_184261056.1">
    <property type="nucleotide sequence ID" value="NZ_JACIIX010000001.1"/>
</dbReference>
<dbReference type="EMBL" id="JACIIX010000001">
    <property type="protein sequence ID" value="MBB6209139.1"/>
    <property type="molecule type" value="Genomic_DNA"/>
</dbReference>
<reference evidence="1 2" key="1">
    <citation type="submission" date="2020-08" db="EMBL/GenBank/DDBJ databases">
        <title>Genomic Encyclopedia of Type Strains, Phase IV (KMG-IV): sequencing the most valuable type-strain genomes for metagenomic binning, comparative biology and taxonomic classification.</title>
        <authorList>
            <person name="Goeker M."/>
        </authorList>
    </citation>
    <scope>NUCLEOTIDE SEQUENCE [LARGE SCALE GENOMIC DNA]</scope>
    <source>
        <strain evidence="1 2">DSM 11590</strain>
    </source>
</reference>
<proteinExistence type="predicted"/>
<organism evidence="1 2">
    <name type="scientific">Novispirillum itersonii</name>
    <name type="common">Aquaspirillum itersonii</name>
    <dbReference type="NCBI Taxonomy" id="189"/>
    <lineage>
        <taxon>Bacteria</taxon>
        <taxon>Pseudomonadati</taxon>
        <taxon>Pseudomonadota</taxon>
        <taxon>Alphaproteobacteria</taxon>
        <taxon>Rhodospirillales</taxon>
        <taxon>Novispirillaceae</taxon>
        <taxon>Novispirillum</taxon>
    </lineage>
</organism>
<evidence type="ECO:0000313" key="1">
    <source>
        <dbReference type="EMBL" id="MBB6209139.1"/>
    </source>
</evidence>
<evidence type="ECO:0000313" key="2">
    <source>
        <dbReference type="Proteomes" id="UP000544872"/>
    </source>
</evidence>
<keyword evidence="2" id="KW-1185">Reference proteome</keyword>